<gene>
    <name evidence="2" type="ORF">BKA07_002916</name>
</gene>
<protein>
    <recommendedName>
        <fullName evidence="1">YokE-like PH domain-containing protein</fullName>
    </recommendedName>
</protein>
<dbReference type="RefSeq" id="WP_167951509.1">
    <property type="nucleotide sequence ID" value="NZ_BAAAPQ010000022.1"/>
</dbReference>
<dbReference type="Proteomes" id="UP000576792">
    <property type="component" value="Unassembled WGS sequence"/>
</dbReference>
<sequence length="137" mass="15398">MRDSTEPASTLLAALSRQREKPAPLSAFKVVIDRFLDKDEVVHLALEGNGWTWVDPLILATDRRVLLLRRGVFGFWSRLDEIAAGDVSGASLKVNMFFGKVIVSSRDGRRIRMGYDAEKHARAFVDSLNRMVSGHDR</sequence>
<name>A0A846S743_9MICO</name>
<accession>A0A846S743</accession>
<evidence type="ECO:0000259" key="1">
    <source>
        <dbReference type="Pfam" id="PF14470"/>
    </source>
</evidence>
<evidence type="ECO:0000313" key="3">
    <source>
        <dbReference type="Proteomes" id="UP000576792"/>
    </source>
</evidence>
<dbReference type="Pfam" id="PF14470">
    <property type="entry name" value="bPH_3"/>
    <property type="match status" value="1"/>
</dbReference>
<proteinExistence type="predicted"/>
<evidence type="ECO:0000313" key="2">
    <source>
        <dbReference type="EMBL" id="NJC57881.1"/>
    </source>
</evidence>
<organism evidence="2 3">
    <name type="scientific">Brevibacterium marinum</name>
    <dbReference type="NCBI Taxonomy" id="418643"/>
    <lineage>
        <taxon>Bacteria</taxon>
        <taxon>Bacillati</taxon>
        <taxon>Actinomycetota</taxon>
        <taxon>Actinomycetes</taxon>
        <taxon>Micrococcales</taxon>
        <taxon>Brevibacteriaceae</taxon>
        <taxon>Brevibacterium</taxon>
    </lineage>
</organism>
<feature type="domain" description="YokE-like PH" evidence="1">
    <location>
        <begin position="36"/>
        <end position="129"/>
    </location>
</feature>
<keyword evidence="3" id="KW-1185">Reference proteome</keyword>
<reference evidence="2 3" key="1">
    <citation type="submission" date="2020-03" db="EMBL/GenBank/DDBJ databases">
        <title>Sequencing the genomes of 1000 actinobacteria strains.</title>
        <authorList>
            <person name="Klenk H.-P."/>
        </authorList>
    </citation>
    <scope>NUCLEOTIDE SEQUENCE [LARGE SCALE GENOMIC DNA]</scope>
    <source>
        <strain evidence="2 3">DSM 18964</strain>
    </source>
</reference>
<dbReference type="EMBL" id="JAATJN010000001">
    <property type="protein sequence ID" value="NJC57881.1"/>
    <property type="molecule type" value="Genomic_DNA"/>
</dbReference>
<dbReference type="AlphaFoldDB" id="A0A846S743"/>
<comment type="caution">
    <text evidence="2">The sequence shown here is derived from an EMBL/GenBank/DDBJ whole genome shotgun (WGS) entry which is preliminary data.</text>
</comment>
<dbReference type="InterPro" id="IPR039519">
    <property type="entry name" value="YokE-like_PH"/>
</dbReference>